<dbReference type="Proteomes" id="UP001519291">
    <property type="component" value="Unassembled WGS sequence"/>
</dbReference>
<sequence length="508" mass="54611">MPHSIDASFLALPLRPLADAALARARALGAEHADFRFERVRTASWRLRDARPAGTSDDTDLGYAVRVVHGGTWGFASGVDLTMDAAARVASQAVAMAKLSAKVIAAAGSDERVELADEPVHEERTWVSSYEINPFDVPDADKSGLLAEWSARLLAADGVAHADATLMTVQENKFYADSAGTTTTQQRVRLHPQLTAVAVDPTTGEFDSMRTIAPPVGRGWEYLTGTGWNWDAELAEMPSLLAEKMRAPSVQAGSYDLVVDPSNLWLTIHESIGHATELDRALGYEAAYAGTSFATFDQLGTLKYGSKIMNVTGDRTVEHGLATIGYDDEGVATQSWDLVKDGVLTGYQLDRRIAKLTGFERSNGCAFADSPSHVPVQRMANVSLQPAPDGPSTQELISGVENGIYVVGDRSWSIDMQRYNFQFTGQRFFRIKNGRLAGQLRDVAYQATTTDFWGSMAAVGGPQTYALGGAFNCGKAQPGQVAAVSHGCPSALFQGVNILNTSNEADHS</sequence>
<dbReference type="RefSeq" id="WP_209514455.1">
    <property type="nucleotide sequence ID" value="NZ_JAGIOH010000001.1"/>
</dbReference>
<keyword evidence="8" id="KW-1185">Reference proteome</keyword>
<dbReference type="EMBL" id="JAGIOH010000001">
    <property type="protein sequence ID" value="MBP2402168.1"/>
    <property type="molecule type" value="Genomic_DNA"/>
</dbReference>
<dbReference type="GeneID" id="91568506"/>
<keyword evidence="4" id="KW-0482">Metalloprotease</keyword>
<evidence type="ECO:0000259" key="6">
    <source>
        <dbReference type="Pfam" id="PF19289"/>
    </source>
</evidence>
<protein>
    <submittedName>
        <fullName evidence="7">TldD protein</fullName>
    </submittedName>
</protein>
<dbReference type="SUPFAM" id="SSF111283">
    <property type="entry name" value="Putative modulator of DNA gyrase, PmbA/TldD"/>
    <property type="match status" value="1"/>
</dbReference>
<organism evidence="7 8">
    <name type="scientific">Streptomyces syringium</name>
    <dbReference type="NCBI Taxonomy" id="76729"/>
    <lineage>
        <taxon>Bacteria</taxon>
        <taxon>Bacillati</taxon>
        <taxon>Actinomycetota</taxon>
        <taxon>Actinomycetes</taxon>
        <taxon>Kitasatosporales</taxon>
        <taxon>Streptomycetaceae</taxon>
        <taxon>Streptomyces</taxon>
    </lineage>
</organism>
<dbReference type="Gene3D" id="3.30.2290.10">
    <property type="entry name" value="PmbA/TldD superfamily"/>
    <property type="match status" value="1"/>
</dbReference>
<dbReference type="InterPro" id="IPR051463">
    <property type="entry name" value="Peptidase_U62_metallo"/>
</dbReference>
<dbReference type="Pfam" id="PF01523">
    <property type="entry name" value="PmbA_TldD_1st"/>
    <property type="match status" value="1"/>
</dbReference>
<comment type="caution">
    <text evidence="7">The sequence shown here is derived from an EMBL/GenBank/DDBJ whole genome shotgun (WGS) entry which is preliminary data.</text>
</comment>
<reference evidence="7 8" key="1">
    <citation type="submission" date="2021-03" db="EMBL/GenBank/DDBJ databases">
        <title>Sequencing the genomes of 1000 actinobacteria strains.</title>
        <authorList>
            <person name="Klenk H.-P."/>
        </authorList>
    </citation>
    <scope>NUCLEOTIDE SEQUENCE [LARGE SCALE GENOMIC DNA]</scope>
    <source>
        <strain evidence="7 8">DSM 41480</strain>
    </source>
</reference>
<dbReference type="InterPro" id="IPR045569">
    <property type="entry name" value="Metalloprtase-TldD/E_C"/>
</dbReference>
<comment type="similarity">
    <text evidence="1">Belongs to the peptidase U62 family.</text>
</comment>
<feature type="domain" description="Metalloprotease TldD/E N-terminal" evidence="5">
    <location>
        <begin position="33"/>
        <end position="97"/>
    </location>
</feature>
<dbReference type="PANTHER" id="PTHR30624:SF10">
    <property type="entry name" value="CONSERVED PROTEIN"/>
    <property type="match status" value="1"/>
</dbReference>
<keyword evidence="2" id="KW-0645">Protease</keyword>
<evidence type="ECO:0000256" key="2">
    <source>
        <dbReference type="ARBA" id="ARBA00022670"/>
    </source>
</evidence>
<dbReference type="Pfam" id="PF19289">
    <property type="entry name" value="PmbA_TldD_3rd"/>
    <property type="match status" value="1"/>
</dbReference>
<proteinExistence type="inferred from homology"/>
<gene>
    <name evidence="7" type="ORF">JO379_001637</name>
</gene>
<dbReference type="InterPro" id="IPR002510">
    <property type="entry name" value="Metalloprtase-TldD/E_N"/>
</dbReference>
<feature type="domain" description="Metalloprotease TldD/E C-terminal" evidence="6">
    <location>
        <begin position="253"/>
        <end position="498"/>
    </location>
</feature>
<dbReference type="PANTHER" id="PTHR30624">
    <property type="entry name" value="UNCHARACTERIZED PROTEIN TLDD AND PMBA"/>
    <property type="match status" value="1"/>
</dbReference>
<name>A0ABS4Y065_9ACTN</name>
<keyword evidence="3" id="KW-0378">Hydrolase</keyword>
<evidence type="ECO:0000256" key="3">
    <source>
        <dbReference type="ARBA" id="ARBA00022801"/>
    </source>
</evidence>
<evidence type="ECO:0000256" key="4">
    <source>
        <dbReference type="ARBA" id="ARBA00023049"/>
    </source>
</evidence>
<dbReference type="InterPro" id="IPR036059">
    <property type="entry name" value="TldD/PmbA_sf"/>
</dbReference>
<accession>A0ABS4Y065</accession>
<evidence type="ECO:0000256" key="1">
    <source>
        <dbReference type="ARBA" id="ARBA00005836"/>
    </source>
</evidence>
<evidence type="ECO:0000313" key="7">
    <source>
        <dbReference type="EMBL" id="MBP2402168.1"/>
    </source>
</evidence>
<dbReference type="InterPro" id="IPR035068">
    <property type="entry name" value="TldD/PmbA_N"/>
</dbReference>
<evidence type="ECO:0000259" key="5">
    <source>
        <dbReference type="Pfam" id="PF01523"/>
    </source>
</evidence>
<evidence type="ECO:0000313" key="8">
    <source>
        <dbReference type="Proteomes" id="UP001519291"/>
    </source>
</evidence>